<dbReference type="GO" id="GO:0016301">
    <property type="term" value="F:kinase activity"/>
    <property type="evidence" value="ECO:0007669"/>
    <property type="project" value="UniProtKB-KW"/>
</dbReference>
<keyword evidence="1" id="KW-0808">Transferase</keyword>
<proteinExistence type="predicted"/>
<sequence>MDATAFALARENSLPIIVFSIAESGSIGAILDGTGNGTIVAG</sequence>
<dbReference type="SUPFAM" id="SSF53633">
    <property type="entry name" value="Carbamate kinase-like"/>
    <property type="match status" value="1"/>
</dbReference>
<name>A0A090MNR3_AFIFE</name>
<organism evidence="1 2">
    <name type="scientific">Afipia felis</name>
    <name type="common">Cat scratch disease bacillus</name>
    <dbReference type="NCBI Taxonomy" id="1035"/>
    <lineage>
        <taxon>Bacteria</taxon>
        <taxon>Pseudomonadati</taxon>
        <taxon>Pseudomonadota</taxon>
        <taxon>Alphaproteobacteria</taxon>
        <taxon>Hyphomicrobiales</taxon>
        <taxon>Nitrobacteraceae</taxon>
        <taxon>Afipia</taxon>
    </lineage>
</organism>
<keyword evidence="2" id="KW-1185">Reference proteome</keyword>
<dbReference type="AlphaFoldDB" id="A0A090MNR3"/>
<dbReference type="STRING" id="1035.BN961_01293"/>
<protein>
    <submittedName>
        <fullName evidence="1">Uridylate kinase</fullName>
    </submittedName>
</protein>
<dbReference type="Proteomes" id="UP000035762">
    <property type="component" value="Unassembled WGS sequence"/>
</dbReference>
<gene>
    <name evidence="1" type="ORF">BN961_01293</name>
</gene>
<evidence type="ECO:0000313" key="1">
    <source>
        <dbReference type="EMBL" id="CEG07887.1"/>
    </source>
</evidence>
<reference evidence="1 2" key="1">
    <citation type="journal article" date="2014" name="Genome Announc.">
        <title>Genome Sequence of Afipia felis Strain 76713, Isolated in Hospital Water Using an Amoeba Co-Culture Procedure.</title>
        <authorList>
            <person name="Benamar S."/>
            <person name="La Scola B."/>
            <person name="Croce O."/>
        </authorList>
    </citation>
    <scope>NUCLEOTIDE SEQUENCE [LARGE SCALE GENOMIC DNA]</scope>
    <source>
        <strain evidence="1 2">76713</strain>
    </source>
</reference>
<keyword evidence="1" id="KW-0418">Kinase</keyword>
<dbReference type="InterPro" id="IPR036393">
    <property type="entry name" value="AceGlu_kinase-like_sf"/>
</dbReference>
<accession>A0A090MNR3</accession>
<dbReference type="EMBL" id="CCAZ020000001">
    <property type="protein sequence ID" value="CEG07887.1"/>
    <property type="molecule type" value="Genomic_DNA"/>
</dbReference>
<evidence type="ECO:0000313" key="2">
    <source>
        <dbReference type="Proteomes" id="UP000035762"/>
    </source>
</evidence>
<comment type="caution">
    <text evidence="1">The sequence shown here is derived from an EMBL/GenBank/DDBJ whole genome shotgun (WGS) entry which is preliminary data.</text>
</comment>